<dbReference type="SUPFAM" id="SSF81301">
    <property type="entry name" value="Nucleotidyltransferase"/>
    <property type="match status" value="1"/>
</dbReference>
<dbReference type="InterPro" id="IPR043519">
    <property type="entry name" value="NT_sf"/>
</dbReference>
<gene>
    <name evidence="1" type="ORF">AB0I48_14715</name>
</gene>
<organism evidence="1 2">
    <name type="scientific">Nocardia aurea</name>
    <dbReference type="NCBI Taxonomy" id="2144174"/>
    <lineage>
        <taxon>Bacteria</taxon>
        <taxon>Bacillati</taxon>
        <taxon>Actinomycetota</taxon>
        <taxon>Actinomycetes</taxon>
        <taxon>Mycobacteriales</taxon>
        <taxon>Nocardiaceae</taxon>
        <taxon>Nocardia</taxon>
    </lineage>
</organism>
<comment type="caution">
    <text evidence="1">The sequence shown here is derived from an EMBL/GenBank/DDBJ whole genome shotgun (WGS) entry which is preliminary data.</text>
</comment>
<dbReference type="EMBL" id="JBFAKC010000006">
    <property type="protein sequence ID" value="MEV0708811.1"/>
    <property type="molecule type" value="Genomic_DNA"/>
</dbReference>
<name>A0ABV3FUF4_9NOCA</name>
<keyword evidence="1" id="KW-0808">Transferase</keyword>
<evidence type="ECO:0000313" key="1">
    <source>
        <dbReference type="EMBL" id="MEV0708811.1"/>
    </source>
</evidence>
<dbReference type="EC" id="2.7.7.-" evidence="1"/>
<sequence>MTRDAVTVAHRLVLEKFPRARAAWLGGSVVTGGVTSASDLDITVLLEGEPAPYRESLHRGRWPVEMFVQTESSLMRFCTDEIAARNPTTVRLVGQSEVLVDVDGSGHRLRALFLRLLDAGPVPPTGDEIRSARYGITDLLDDLIASDCEDERLMIATALATGAGELLLTGYGRWIGRGKWLRREIRSLDERFGSDWAVRLPAAVRAVAADDIGPMVAATDEILSLFGGRLFEGYRTRPADAHTEHQGAQ</sequence>
<accession>A0ABV3FUF4</accession>
<dbReference type="Gene3D" id="3.30.460.10">
    <property type="entry name" value="Beta Polymerase, domain 2"/>
    <property type="match status" value="1"/>
</dbReference>
<keyword evidence="1" id="KW-0548">Nucleotidyltransferase</keyword>
<evidence type="ECO:0000313" key="2">
    <source>
        <dbReference type="Proteomes" id="UP001551695"/>
    </source>
</evidence>
<protein>
    <submittedName>
        <fullName evidence="1">Nucleotidyltransferase domain-containing protein</fullName>
        <ecNumber evidence="1">2.7.7.-</ecNumber>
    </submittedName>
</protein>
<dbReference type="GO" id="GO:0016779">
    <property type="term" value="F:nucleotidyltransferase activity"/>
    <property type="evidence" value="ECO:0007669"/>
    <property type="project" value="UniProtKB-KW"/>
</dbReference>
<dbReference type="Proteomes" id="UP001551695">
    <property type="component" value="Unassembled WGS sequence"/>
</dbReference>
<dbReference type="CDD" id="cd05403">
    <property type="entry name" value="NT_KNTase_like"/>
    <property type="match status" value="1"/>
</dbReference>
<proteinExistence type="predicted"/>
<dbReference type="RefSeq" id="WP_157978781.1">
    <property type="nucleotide sequence ID" value="NZ_JBFAKC010000006.1"/>
</dbReference>
<reference evidence="1 2" key="1">
    <citation type="submission" date="2024-06" db="EMBL/GenBank/DDBJ databases">
        <title>The Natural Products Discovery Center: Release of the First 8490 Sequenced Strains for Exploring Actinobacteria Biosynthetic Diversity.</title>
        <authorList>
            <person name="Kalkreuter E."/>
            <person name="Kautsar S.A."/>
            <person name="Yang D."/>
            <person name="Bader C.D."/>
            <person name="Teijaro C.N."/>
            <person name="Fluegel L."/>
            <person name="Davis C.M."/>
            <person name="Simpson J.R."/>
            <person name="Lauterbach L."/>
            <person name="Steele A.D."/>
            <person name="Gui C."/>
            <person name="Meng S."/>
            <person name="Li G."/>
            <person name="Viehrig K."/>
            <person name="Ye F."/>
            <person name="Su P."/>
            <person name="Kiefer A.F."/>
            <person name="Nichols A."/>
            <person name="Cepeda A.J."/>
            <person name="Yan W."/>
            <person name="Fan B."/>
            <person name="Jiang Y."/>
            <person name="Adhikari A."/>
            <person name="Zheng C.-J."/>
            <person name="Schuster L."/>
            <person name="Cowan T.M."/>
            <person name="Smanski M.J."/>
            <person name="Chevrette M.G."/>
            <person name="De Carvalho L.P.S."/>
            <person name="Shen B."/>
        </authorList>
    </citation>
    <scope>NUCLEOTIDE SEQUENCE [LARGE SCALE GENOMIC DNA]</scope>
    <source>
        <strain evidence="1 2">NPDC050403</strain>
    </source>
</reference>
<keyword evidence="2" id="KW-1185">Reference proteome</keyword>